<evidence type="ECO:0000256" key="12">
    <source>
        <dbReference type="HAMAP-Rule" id="MF_00133"/>
    </source>
</evidence>
<evidence type="ECO:0000256" key="7">
    <source>
        <dbReference type="ARBA" id="ARBA00022822"/>
    </source>
</evidence>
<dbReference type="Gene3D" id="3.40.50.1100">
    <property type="match status" value="2"/>
</dbReference>
<keyword evidence="10 12" id="KW-0456">Lyase</keyword>
<dbReference type="PANTHER" id="PTHR48077">
    <property type="entry name" value="TRYPTOPHAN SYNTHASE-RELATED"/>
    <property type="match status" value="1"/>
</dbReference>
<comment type="similarity">
    <text evidence="4 12">Belongs to the TrpB family.</text>
</comment>
<dbReference type="PIRSF" id="PIRSF500824">
    <property type="entry name" value="TrpB_prok"/>
    <property type="match status" value="1"/>
</dbReference>
<evidence type="ECO:0000256" key="3">
    <source>
        <dbReference type="ARBA" id="ARBA00004733"/>
    </source>
</evidence>
<evidence type="ECO:0000313" key="14">
    <source>
        <dbReference type="EMBL" id="SNY64832.1"/>
    </source>
</evidence>
<dbReference type="PROSITE" id="PS00168">
    <property type="entry name" value="TRP_SYNTHASE_BETA"/>
    <property type="match status" value="1"/>
</dbReference>
<evidence type="ECO:0000256" key="10">
    <source>
        <dbReference type="ARBA" id="ARBA00023239"/>
    </source>
</evidence>
<dbReference type="GO" id="GO:0005737">
    <property type="term" value="C:cytoplasm"/>
    <property type="evidence" value="ECO:0007669"/>
    <property type="project" value="TreeGrafter"/>
</dbReference>
<sequence>MGTGTDGQNPGMTATKILLSESEMPRNWYNLVPDLPSPPPPVLHPGTLQPVGPGDLAPLFPMALIEQEVTTERYVPIPDEVLDVYRLWRPSPLFRAHRLEKALGTPAKIYYKYEGVSPAGSHKPNTAVPQAFYNAAAGIRRLTTETGAGQWGTALAFASAQFGLECEIWQVRASYDQKPYRKMMIETFGGTIHPSPSDLTSSGRAVLAADPDSPGSLGIAISEAVEVAAQNDDTNYALGSVLNHVLLHQTVIGEEALLQLAKVGEVPDVIVGCTGGGSNFAGLAFPFLREKLAGRIDPVIRAVEPAACPSLTKGVYAYDFGDTAGMTPLMKMHTLGHDFIPDPIHAGGLRYHGMSPLISHVYELGLIEAVAKDQRECFEAGVAFARSEGIIPAPEPTHALAACVEEALRCKETGEEKVILTALCGHGHLDLPAYGRYLAGEMVDHELSSDAVKQAMAKLPAIPA</sequence>
<gene>
    <name evidence="12" type="primary">trpB</name>
    <name evidence="14" type="ORF">SAMN05421748_12763</name>
</gene>
<dbReference type="CDD" id="cd06446">
    <property type="entry name" value="Trp-synth_B"/>
    <property type="match status" value="1"/>
</dbReference>
<dbReference type="Proteomes" id="UP000219612">
    <property type="component" value="Unassembled WGS sequence"/>
</dbReference>
<evidence type="ECO:0000256" key="2">
    <source>
        <dbReference type="ARBA" id="ARBA00002786"/>
    </source>
</evidence>
<dbReference type="InterPro" id="IPR006653">
    <property type="entry name" value="Trp_synth_b_CS"/>
</dbReference>
<dbReference type="EMBL" id="OBDY01000027">
    <property type="protein sequence ID" value="SNY64832.1"/>
    <property type="molecule type" value="Genomic_DNA"/>
</dbReference>
<accession>A0A285JWY7</accession>
<dbReference type="GO" id="GO:0030170">
    <property type="term" value="F:pyridoxal phosphate binding"/>
    <property type="evidence" value="ECO:0007669"/>
    <property type="project" value="InterPro"/>
</dbReference>
<evidence type="ECO:0000256" key="5">
    <source>
        <dbReference type="ARBA" id="ARBA00011270"/>
    </source>
</evidence>
<comment type="catalytic activity">
    <reaction evidence="11 12">
        <text>(1S,2R)-1-C-(indol-3-yl)glycerol 3-phosphate + L-serine = D-glyceraldehyde 3-phosphate + L-tryptophan + H2O</text>
        <dbReference type="Rhea" id="RHEA:10532"/>
        <dbReference type="ChEBI" id="CHEBI:15377"/>
        <dbReference type="ChEBI" id="CHEBI:33384"/>
        <dbReference type="ChEBI" id="CHEBI:57912"/>
        <dbReference type="ChEBI" id="CHEBI:58866"/>
        <dbReference type="ChEBI" id="CHEBI:59776"/>
        <dbReference type="EC" id="4.2.1.20"/>
    </reaction>
</comment>
<dbReference type="PIRSF" id="PIRSF001413">
    <property type="entry name" value="Trp_syn_beta"/>
    <property type="match status" value="1"/>
</dbReference>
<evidence type="ECO:0000256" key="11">
    <source>
        <dbReference type="ARBA" id="ARBA00049047"/>
    </source>
</evidence>
<dbReference type="UniPathway" id="UPA00035">
    <property type="reaction ID" value="UER00044"/>
</dbReference>
<feature type="modified residue" description="N6-(pyridoxal phosphate)lysine" evidence="12">
    <location>
        <position position="123"/>
    </location>
</feature>
<dbReference type="InterPro" id="IPR036052">
    <property type="entry name" value="TrpB-like_PALP_sf"/>
</dbReference>
<evidence type="ECO:0000256" key="4">
    <source>
        <dbReference type="ARBA" id="ARBA00009982"/>
    </source>
</evidence>
<evidence type="ECO:0000313" key="15">
    <source>
        <dbReference type="Proteomes" id="UP000219612"/>
    </source>
</evidence>
<dbReference type="NCBIfam" id="NF009057">
    <property type="entry name" value="PRK12391.1"/>
    <property type="match status" value="1"/>
</dbReference>
<dbReference type="PANTHER" id="PTHR48077:SF6">
    <property type="entry name" value="TRYPTOPHAN SYNTHASE"/>
    <property type="match status" value="1"/>
</dbReference>
<protein>
    <recommendedName>
        <fullName evidence="12">Tryptophan synthase beta chain</fullName>
        <ecNumber evidence="12">4.2.1.20</ecNumber>
    </recommendedName>
</protein>
<name>A0A285JWY7_9ACTN</name>
<dbReference type="AlphaFoldDB" id="A0A285JWY7"/>
<keyword evidence="6 12" id="KW-0028">Amino-acid biosynthesis</keyword>
<comment type="subunit">
    <text evidence="5 12">Tetramer of two alpha and two beta chains.</text>
</comment>
<keyword evidence="7 12" id="KW-0822">Tryptophan biosynthesis</keyword>
<proteinExistence type="inferred from homology"/>
<organism evidence="14 15">
    <name type="scientific">Paractinoplanes atraurantiacus</name>
    <dbReference type="NCBI Taxonomy" id="1036182"/>
    <lineage>
        <taxon>Bacteria</taxon>
        <taxon>Bacillati</taxon>
        <taxon>Actinomycetota</taxon>
        <taxon>Actinomycetes</taxon>
        <taxon>Micromonosporales</taxon>
        <taxon>Micromonosporaceae</taxon>
        <taxon>Paractinoplanes</taxon>
    </lineage>
</organism>
<dbReference type="InterPro" id="IPR001926">
    <property type="entry name" value="TrpB-like_PALP"/>
</dbReference>
<dbReference type="HAMAP" id="MF_00133">
    <property type="entry name" value="Trp_synth_beta"/>
    <property type="match status" value="1"/>
</dbReference>
<reference evidence="15" key="1">
    <citation type="submission" date="2017-09" db="EMBL/GenBank/DDBJ databases">
        <authorList>
            <person name="Varghese N."/>
            <person name="Submissions S."/>
        </authorList>
    </citation>
    <scope>NUCLEOTIDE SEQUENCE [LARGE SCALE GENOMIC DNA]</scope>
    <source>
        <strain evidence="15">CGMCC 4.6857</strain>
    </source>
</reference>
<evidence type="ECO:0000256" key="1">
    <source>
        <dbReference type="ARBA" id="ARBA00001933"/>
    </source>
</evidence>
<dbReference type="GO" id="GO:0004834">
    <property type="term" value="F:tryptophan synthase activity"/>
    <property type="evidence" value="ECO:0007669"/>
    <property type="project" value="UniProtKB-UniRule"/>
</dbReference>
<dbReference type="InterPro" id="IPR006654">
    <property type="entry name" value="Trp_synth_beta"/>
</dbReference>
<dbReference type="SUPFAM" id="SSF53686">
    <property type="entry name" value="Tryptophan synthase beta subunit-like PLP-dependent enzymes"/>
    <property type="match status" value="1"/>
</dbReference>
<keyword evidence="8 12" id="KW-0663">Pyridoxal phosphate</keyword>
<keyword evidence="15" id="KW-1185">Reference proteome</keyword>
<keyword evidence="9 12" id="KW-0057">Aromatic amino acid biosynthesis</keyword>
<dbReference type="InterPro" id="IPR023026">
    <property type="entry name" value="Trp_synth_beta/beta-like"/>
</dbReference>
<comment type="pathway">
    <text evidence="3 12">Amino-acid biosynthesis; L-tryptophan biosynthesis; L-tryptophan from chorismate: step 5/5.</text>
</comment>
<dbReference type="GO" id="GO:0052684">
    <property type="term" value="F:L-serine hydro-lyase (adding indole, L-tryptophan-forming) activity"/>
    <property type="evidence" value="ECO:0007669"/>
    <property type="project" value="TreeGrafter"/>
</dbReference>
<dbReference type="EC" id="4.2.1.20" evidence="12"/>
<dbReference type="NCBIfam" id="TIGR01415">
    <property type="entry name" value="trpB_rel"/>
    <property type="match status" value="1"/>
</dbReference>
<dbReference type="InterPro" id="IPR006316">
    <property type="entry name" value="Trp_synth_b-like"/>
</dbReference>
<comment type="function">
    <text evidence="2 12">The beta subunit is responsible for the synthesis of L-tryptophan from indole and L-serine.</text>
</comment>
<comment type="cofactor">
    <cofactor evidence="1 12">
        <name>pyridoxal 5'-phosphate</name>
        <dbReference type="ChEBI" id="CHEBI:597326"/>
    </cofactor>
</comment>
<feature type="domain" description="Tryptophan synthase beta chain-like PALP" evidence="13">
    <location>
        <begin position="87"/>
        <end position="425"/>
    </location>
</feature>
<dbReference type="Pfam" id="PF00291">
    <property type="entry name" value="PALP"/>
    <property type="match status" value="1"/>
</dbReference>
<evidence type="ECO:0000259" key="13">
    <source>
        <dbReference type="Pfam" id="PF00291"/>
    </source>
</evidence>
<evidence type="ECO:0000256" key="9">
    <source>
        <dbReference type="ARBA" id="ARBA00023141"/>
    </source>
</evidence>
<evidence type="ECO:0000256" key="6">
    <source>
        <dbReference type="ARBA" id="ARBA00022605"/>
    </source>
</evidence>
<evidence type="ECO:0000256" key="8">
    <source>
        <dbReference type="ARBA" id="ARBA00022898"/>
    </source>
</evidence>